<dbReference type="GO" id="GO:0007165">
    <property type="term" value="P:signal transduction"/>
    <property type="evidence" value="ECO:0007669"/>
    <property type="project" value="TreeGrafter"/>
</dbReference>
<reference evidence="3 4" key="1">
    <citation type="submission" date="2009-11" db="EMBL/GenBank/DDBJ databases">
        <title>Annotation of Allomyces macrogynus ATCC 38327.</title>
        <authorList>
            <consortium name="The Broad Institute Genome Sequencing Platform"/>
            <person name="Russ C."/>
            <person name="Cuomo C."/>
            <person name="Burger G."/>
            <person name="Gray M.W."/>
            <person name="Holland P.W.H."/>
            <person name="King N."/>
            <person name="Lang F.B.F."/>
            <person name="Roger A.J."/>
            <person name="Ruiz-Trillo I."/>
            <person name="Young S.K."/>
            <person name="Zeng Q."/>
            <person name="Gargeya S."/>
            <person name="Fitzgerald M."/>
            <person name="Haas B."/>
            <person name="Abouelleil A."/>
            <person name="Alvarado L."/>
            <person name="Arachchi H.M."/>
            <person name="Berlin A."/>
            <person name="Chapman S.B."/>
            <person name="Gearin G."/>
            <person name="Goldberg J."/>
            <person name="Griggs A."/>
            <person name="Gujja S."/>
            <person name="Hansen M."/>
            <person name="Heiman D."/>
            <person name="Howarth C."/>
            <person name="Larimer J."/>
            <person name="Lui A."/>
            <person name="MacDonald P.J.P."/>
            <person name="McCowen C."/>
            <person name="Montmayeur A."/>
            <person name="Murphy C."/>
            <person name="Neiman D."/>
            <person name="Pearson M."/>
            <person name="Priest M."/>
            <person name="Roberts A."/>
            <person name="Saif S."/>
            <person name="Shea T."/>
            <person name="Sisk P."/>
            <person name="Stolte C."/>
            <person name="Sykes S."/>
            <person name="Wortman J."/>
            <person name="Nusbaum C."/>
            <person name="Birren B."/>
        </authorList>
    </citation>
    <scope>NUCLEOTIDE SEQUENCE [LARGE SCALE GENOMIC DNA]</scope>
    <source>
        <strain evidence="3 4">ATCC 38327</strain>
    </source>
</reference>
<dbReference type="GO" id="GO:0005524">
    <property type="term" value="F:ATP binding"/>
    <property type="evidence" value="ECO:0007669"/>
    <property type="project" value="InterPro"/>
</dbReference>
<feature type="compositionally biased region" description="Low complexity" evidence="1">
    <location>
        <begin position="1"/>
        <end position="19"/>
    </location>
</feature>
<reference evidence="4" key="2">
    <citation type="submission" date="2009-11" db="EMBL/GenBank/DDBJ databases">
        <title>The Genome Sequence of Allomyces macrogynus strain ATCC 38327.</title>
        <authorList>
            <consortium name="The Broad Institute Genome Sequencing Platform"/>
            <person name="Russ C."/>
            <person name="Cuomo C."/>
            <person name="Shea T."/>
            <person name="Young S.K."/>
            <person name="Zeng Q."/>
            <person name="Koehrsen M."/>
            <person name="Haas B."/>
            <person name="Borodovsky M."/>
            <person name="Guigo R."/>
            <person name="Alvarado L."/>
            <person name="Berlin A."/>
            <person name="Borenstein D."/>
            <person name="Chen Z."/>
            <person name="Engels R."/>
            <person name="Freedman E."/>
            <person name="Gellesch M."/>
            <person name="Goldberg J."/>
            <person name="Griggs A."/>
            <person name="Gujja S."/>
            <person name="Heiman D."/>
            <person name="Hepburn T."/>
            <person name="Howarth C."/>
            <person name="Jen D."/>
            <person name="Larson L."/>
            <person name="Lewis B."/>
            <person name="Mehta T."/>
            <person name="Park D."/>
            <person name="Pearson M."/>
            <person name="Roberts A."/>
            <person name="Saif S."/>
            <person name="Shenoy N."/>
            <person name="Sisk P."/>
            <person name="Stolte C."/>
            <person name="Sykes S."/>
            <person name="Walk T."/>
            <person name="White J."/>
            <person name="Yandava C."/>
            <person name="Burger G."/>
            <person name="Gray M.W."/>
            <person name="Holland P.W.H."/>
            <person name="King N."/>
            <person name="Lang F.B.F."/>
            <person name="Roger A.J."/>
            <person name="Ruiz-Trillo I."/>
            <person name="Lander E."/>
            <person name="Nusbaum C."/>
        </authorList>
    </citation>
    <scope>NUCLEOTIDE SEQUENCE [LARGE SCALE GENOMIC DNA]</scope>
    <source>
        <strain evidence="4">ATCC 38327</strain>
    </source>
</reference>
<dbReference type="OrthoDB" id="538607at2759"/>
<dbReference type="PROSITE" id="PS50011">
    <property type="entry name" value="PROTEIN_KINASE_DOM"/>
    <property type="match status" value="1"/>
</dbReference>
<dbReference type="Gene3D" id="1.10.510.10">
    <property type="entry name" value="Transferase(Phosphotransferase) domain 1"/>
    <property type="match status" value="1"/>
</dbReference>
<keyword evidence="4" id="KW-1185">Reference proteome</keyword>
<dbReference type="Proteomes" id="UP000054350">
    <property type="component" value="Unassembled WGS sequence"/>
</dbReference>
<feature type="region of interest" description="Disordered" evidence="1">
    <location>
        <begin position="419"/>
        <end position="454"/>
    </location>
</feature>
<evidence type="ECO:0000313" key="4">
    <source>
        <dbReference type="Proteomes" id="UP000054350"/>
    </source>
</evidence>
<evidence type="ECO:0000313" key="3">
    <source>
        <dbReference type="EMBL" id="KNE56019.1"/>
    </source>
</evidence>
<dbReference type="PANTHER" id="PTHR23257:SF963">
    <property type="entry name" value="AT08303P"/>
    <property type="match status" value="1"/>
</dbReference>
<accession>A0A0L0S0Z2</accession>
<feature type="domain" description="Protein kinase" evidence="2">
    <location>
        <begin position="169"/>
        <end position="566"/>
    </location>
</feature>
<dbReference type="GO" id="GO:0004672">
    <property type="term" value="F:protein kinase activity"/>
    <property type="evidence" value="ECO:0007669"/>
    <property type="project" value="InterPro"/>
</dbReference>
<dbReference type="SUPFAM" id="SSF56112">
    <property type="entry name" value="Protein kinase-like (PK-like)"/>
    <property type="match status" value="1"/>
</dbReference>
<name>A0A0L0S0Z2_ALLM3</name>
<protein>
    <recommendedName>
        <fullName evidence="2">Protein kinase domain-containing protein</fullName>
    </recommendedName>
</protein>
<evidence type="ECO:0000259" key="2">
    <source>
        <dbReference type="PROSITE" id="PS50011"/>
    </source>
</evidence>
<dbReference type="InterPro" id="IPR011009">
    <property type="entry name" value="Kinase-like_dom_sf"/>
</dbReference>
<dbReference type="InterPro" id="IPR000719">
    <property type="entry name" value="Prot_kinase_dom"/>
</dbReference>
<gene>
    <name evidence="3" type="ORF">AMAG_01862</name>
</gene>
<evidence type="ECO:0000256" key="1">
    <source>
        <dbReference type="SAM" id="MobiDB-lite"/>
    </source>
</evidence>
<proteinExistence type="predicted"/>
<dbReference type="GO" id="GO:0005737">
    <property type="term" value="C:cytoplasm"/>
    <property type="evidence" value="ECO:0007669"/>
    <property type="project" value="TreeGrafter"/>
</dbReference>
<organism evidence="3 4">
    <name type="scientific">Allomyces macrogynus (strain ATCC 38327)</name>
    <name type="common">Allomyces javanicus var. macrogynus</name>
    <dbReference type="NCBI Taxonomy" id="578462"/>
    <lineage>
        <taxon>Eukaryota</taxon>
        <taxon>Fungi</taxon>
        <taxon>Fungi incertae sedis</taxon>
        <taxon>Blastocladiomycota</taxon>
        <taxon>Blastocladiomycetes</taxon>
        <taxon>Blastocladiales</taxon>
        <taxon>Blastocladiaceae</taxon>
        <taxon>Allomyces</taxon>
    </lineage>
</organism>
<feature type="region of interest" description="Disordered" evidence="1">
    <location>
        <begin position="1"/>
        <end position="36"/>
    </location>
</feature>
<dbReference type="PANTHER" id="PTHR23257">
    <property type="entry name" value="SERINE-THREONINE PROTEIN KINASE"/>
    <property type="match status" value="1"/>
</dbReference>
<dbReference type="VEuPathDB" id="FungiDB:AMAG_01862"/>
<dbReference type="InterPro" id="IPR050167">
    <property type="entry name" value="Ser_Thr_protein_kinase"/>
</dbReference>
<dbReference type="AlphaFoldDB" id="A0A0L0S0Z2"/>
<dbReference type="EMBL" id="GG745330">
    <property type="protein sequence ID" value="KNE56019.1"/>
    <property type="molecule type" value="Genomic_DNA"/>
</dbReference>
<sequence>MSSSSPSSSLSSSSRSPASITINGAPKGPARKPTAPTLRTRIASSPAAPSSLHWSWSSRSHTELVDGSELDVTLPQSFARPRDVVTLARQSTFVELQRLPNSSLTLSQVLAAQLLARAAKPVVKTNGGPACNTTPVDGQFLTVDLPVGLVTTATLAQDPLWVGYLDFQVHYSQTMGEDAISSVHGGTFRAQAVQVRCFWRGFSRVPSGSSTGQGALSLFNVVARLRPDPAQETAQMWSDEEVARLWQNEVQIMRELQGHGKILRLVGISQVAATPTDTVSYTLYECAKPLIELVFNLSIDWFDDDSLDIVSDVASALAFAQSRGYDHGSLTLLDIWTVPTLQPLGRPRAVVSAPSSGAAMSSTAPNAHFVTKVAGFGLHPEQVAKRIATTVDTMRQHVYARYADPDLIKTATTLANQDAQAAAGPDGGSDLSVRATPALSPAVPSAETGPSTDAVERRSERLTKAAHAAAVYALGVLLYECVERRPVFDHIAADNVQAALGRPIRPIVDLQRSLANSAVRSADIGLKRKLRVKLLELMSRCWSAEVTRRPSIDGVVVELQGMQEMVKQTVMRG</sequence>